<evidence type="ECO:0000256" key="8">
    <source>
        <dbReference type="ARBA" id="ARBA00022833"/>
    </source>
</evidence>
<dbReference type="InterPro" id="IPR034733">
    <property type="entry name" value="AcCoA_carboxyl_beta"/>
</dbReference>
<evidence type="ECO:0000256" key="2">
    <source>
        <dbReference type="ARBA" id="ARBA00022516"/>
    </source>
</evidence>
<evidence type="ECO:0000313" key="16">
    <source>
        <dbReference type="EMBL" id="MWV54948.1"/>
    </source>
</evidence>
<comment type="function">
    <text evidence="12 13">Component of the acetyl coenzyme A carboxylase (ACC) complex. Biotin carboxylase (BC) catalyzes the carboxylation of biotin on its carrier protein (BCCP) and then the CO(2) group is transferred by the transcarboxylase to acetyl-CoA to form malonyl-CoA.</text>
</comment>
<dbReference type="Pfam" id="PF01039">
    <property type="entry name" value="Carboxyl_trans"/>
    <property type="match status" value="1"/>
</dbReference>
<dbReference type="GO" id="GO:0009317">
    <property type="term" value="C:acetyl-CoA carboxylase complex"/>
    <property type="evidence" value="ECO:0007669"/>
    <property type="project" value="InterPro"/>
</dbReference>
<organism evidence="17 18">
    <name type="scientific">Chlorobium phaeovibrioides</name>
    <dbReference type="NCBI Taxonomy" id="1094"/>
    <lineage>
        <taxon>Bacteria</taxon>
        <taxon>Pseudomonadati</taxon>
        <taxon>Chlorobiota</taxon>
        <taxon>Chlorobiia</taxon>
        <taxon>Chlorobiales</taxon>
        <taxon>Chlorobiaceae</taxon>
        <taxon>Chlorobium/Pelodictyon group</taxon>
        <taxon>Chlorobium</taxon>
    </lineage>
</organism>
<evidence type="ECO:0000313" key="18">
    <source>
        <dbReference type="Proteomes" id="UP000279908"/>
    </source>
</evidence>
<dbReference type="InterPro" id="IPR029045">
    <property type="entry name" value="ClpP/crotonase-like_dom_sf"/>
</dbReference>
<dbReference type="NCBIfam" id="TIGR00515">
    <property type="entry name" value="accD"/>
    <property type="match status" value="1"/>
</dbReference>
<dbReference type="EC" id="2.1.3.15" evidence="13"/>
<name>A0A3S0MPY3_CHLPH</name>
<dbReference type="PRINTS" id="PR01070">
    <property type="entry name" value="ACCCTRFRASEB"/>
</dbReference>
<dbReference type="GO" id="GO:0005524">
    <property type="term" value="F:ATP binding"/>
    <property type="evidence" value="ECO:0007669"/>
    <property type="project" value="UniProtKB-KW"/>
</dbReference>
<keyword evidence="8 13" id="KW-0862">Zinc</keyword>
<keyword evidence="6 13" id="KW-0863">Zinc-finger</keyword>
<evidence type="ECO:0000313" key="20">
    <source>
        <dbReference type="Proteomes" id="UP000489351"/>
    </source>
</evidence>
<dbReference type="GO" id="GO:0003989">
    <property type="term" value="F:acetyl-CoA carboxylase activity"/>
    <property type="evidence" value="ECO:0007669"/>
    <property type="project" value="InterPro"/>
</dbReference>
<dbReference type="Gene3D" id="3.90.226.10">
    <property type="entry name" value="2-enoyl-CoA Hydratase, Chain A, domain 1"/>
    <property type="match status" value="1"/>
</dbReference>
<reference evidence="15 19" key="2">
    <citation type="submission" date="2019-07" db="EMBL/GenBank/DDBJ databases">
        <title>Draft genome Sequence of Chlorobium phaeovibrioides sp. strain PhvTcv-s14, from the Phylum Chlorobi.</title>
        <authorList>
            <person name="Babenko V."/>
            <person name="Boldyreva D."/>
            <person name="Kanygina A."/>
            <person name="Selezneva O."/>
            <person name="Akopiyan T."/>
            <person name="Lunina O."/>
        </authorList>
    </citation>
    <scope>NUCLEOTIDE SEQUENCE [LARGE SCALE GENOMIC DNA]</scope>
    <source>
        <strain evidence="15 19">GrTcv12</strain>
    </source>
</reference>
<evidence type="ECO:0000256" key="1">
    <source>
        <dbReference type="ARBA" id="ARBA00004496"/>
    </source>
</evidence>
<dbReference type="InterPro" id="IPR000438">
    <property type="entry name" value="Acetyl_CoA_COase_Trfase_b_su"/>
</dbReference>
<dbReference type="AlphaFoldDB" id="A0A3S0MPY3"/>
<feature type="domain" description="CoA carboxyltransferase N-terminal" evidence="14">
    <location>
        <begin position="23"/>
        <end position="281"/>
    </location>
</feature>
<feature type="binding site" evidence="13">
    <location>
        <position position="27"/>
    </location>
    <ligand>
        <name>Zn(2+)</name>
        <dbReference type="ChEBI" id="CHEBI:29105"/>
    </ligand>
</feature>
<dbReference type="EMBL" id="VMRG01000001">
    <property type="protein sequence ID" value="KAA6232050.1"/>
    <property type="molecule type" value="Genomic_DNA"/>
</dbReference>
<comment type="subcellular location">
    <subcellularLocation>
        <location evidence="1 13">Cytoplasm</location>
    </subcellularLocation>
</comment>
<dbReference type="GO" id="GO:0008270">
    <property type="term" value="F:zinc ion binding"/>
    <property type="evidence" value="ECO:0007669"/>
    <property type="project" value="UniProtKB-UniRule"/>
</dbReference>
<evidence type="ECO:0000313" key="17">
    <source>
        <dbReference type="EMBL" id="RTY36920.1"/>
    </source>
</evidence>
<keyword evidence="7 13" id="KW-0276">Fatty acid metabolism</keyword>
<evidence type="ECO:0000256" key="3">
    <source>
        <dbReference type="ARBA" id="ARBA00022679"/>
    </source>
</evidence>
<dbReference type="Pfam" id="PF17848">
    <property type="entry name" value="Zn_ribbon_ACC"/>
    <property type="match status" value="1"/>
</dbReference>
<evidence type="ECO:0000256" key="13">
    <source>
        <dbReference type="HAMAP-Rule" id="MF_01395"/>
    </source>
</evidence>
<dbReference type="InterPro" id="IPR041010">
    <property type="entry name" value="Znf-ACC"/>
</dbReference>
<keyword evidence="13" id="KW-0963">Cytoplasm</keyword>
<comment type="catalytic activity">
    <reaction evidence="13">
        <text>N(6)-carboxybiotinyl-L-lysyl-[protein] + acetyl-CoA = N(6)-biotinyl-L-lysyl-[protein] + malonyl-CoA</text>
        <dbReference type="Rhea" id="RHEA:54728"/>
        <dbReference type="Rhea" id="RHEA-COMP:10505"/>
        <dbReference type="Rhea" id="RHEA-COMP:10506"/>
        <dbReference type="ChEBI" id="CHEBI:57288"/>
        <dbReference type="ChEBI" id="CHEBI:57384"/>
        <dbReference type="ChEBI" id="CHEBI:83144"/>
        <dbReference type="ChEBI" id="CHEBI:83145"/>
        <dbReference type="EC" id="2.1.3.15"/>
    </reaction>
</comment>
<reference evidence="16 20" key="3">
    <citation type="submission" date="2019-11" db="EMBL/GenBank/DDBJ databases">
        <title>Green- and brown-colored morphotypes of Chlorobia in the stratified aquatic ecosystems of Kandalaksha Gulf (White Sea): A model for study of the accessory genome evolution.</title>
        <authorList>
            <person name="Grouzdev D.S."/>
        </authorList>
    </citation>
    <scope>NUCLEOTIDE SEQUENCE [LARGE SCALE GENOMIC DNA]</scope>
    <source>
        <strain evidence="16 20">ZM</strain>
    </source>
</reference>
<keyword evidence="5 13" id="KW-0547">Nucleotide-binding</keyword>
<dbReference type="EMBL" id="WUBZ01000027">
    <property type="protein sequence ID" value="MWV54948.1"/>
    <property type="molecule type" value="Genomic_DNA"/>
</dbReference>
<evidence type="ECO:0000256" key="9">
    <source>
        <dbReference type="ARBA" id="ARBA00022840"/>
    </source>
</evidence>
<dbReference type="Proteomes" id="UP000279908">
    <property type="component" value="Unassembled WGS sequence"/>
</dbReference>
<keyword evidence="10 13" id="KW-0443">Lipid metabolism</keyword>
<evidence type="ECO:0000259" key="14">
    <source>
        <dbReference type="PROSITE" id="PS50980"/>
    </source>
</evidence>
<keyword evidence="4 13" id="KW-0479">Metal-binding</keyword>
<dbReference type="PANTHER" id="PTHR42995:SF5">
    <property type="entry name" value="ACETYL-COENZYME A CARBOXYLASE CARBOXYL TRANSFERASE SUBUNIT BETA, CHLOROPLASTIC"/>
    <property type="match status" value="1"/>
</dbReference>
<evidence type="ECO:0000256" key="4">
    <source>
        <dbReference type="ARBA" id="ARBA00022723"/>
    </source>
</evidence>
<keyword evidence="11 13" id="KW-0275">Fatty acid biosynthesis</keyword>
<evidence type="ECO:0000256" key="6">
    <source>
        <dbReference type="ARBA" id="ARBA00022771"/>
    </source>
</evidence>
<protein>
    <recommendedName>
        <fullName evidence="13">Acetyl-coenzyme A carboxylase carboxyl transferase subunit beta</fullName>
        <shortName evidence="13">ACCase subunit beta</shortName>
        <shortName evidence="13">Acetyl-CoA carboxylase carboxyltransferase subunit beta</shortName>
        <ecNumber evidence="13">2.1.3.15</ecNumber>
    </recommendedName>
</protein>
<feature type="zinc finger region" description="C4-type" evidence="13">
    <location>
        <begin position="27"/>
        <end position="49"/>
    </location>
</feature>
<evidence type="ECO:0000256" key="11">
    <source>
        <dbReference type="ARBA" id="ARBA00023160"/>
    </source>
</evidence>
<evidence type="ECO:0000313" key="19">
    <source>
        <dbReference type="Proteomes" id="UP000327458"/>
    </source>
</evidence>
<accession>A0A3S0MPY3</accession>
<keyword evidence="3 13" id="KW-0808">Transferase</keyword>
<dbReference type="PROSITE" id="PS50980">
    <property type="entry name" value="COA_CT_NTER"/>
    <property type="match status" value="1"/>
</dbReference>
<dbReference type="GO" id="GO:2001295">
    <property type="term" value="P:malonyl-CoA biosynthetic process"/>
    <property type="evidence" value="ECO:0007669"/>
    <property type="project" value="UniProtKB-UniRule"/>
</dbReference>
<dbReference type="GO" id="GO:0016743">
    <property type="term" value="F:carboxyl- or carbamoyltransferase activity"/>
    <property type="evidence" value="ECO:0007669"/>
    <property type="project" value="UniProtKB-UniRule"/>
</dbReference>
<dbReference type="GO" id="GO:0006633">
    <property type="term" value="P:fatty acid biosynthetic process"/>
    <property type="evidence" value="ECO:0007669"/>
    <property type="project" value="UniProtKB-KW"/>
</dbReference>
<dbReference type="EMBL" id="RXYK01000011">
    <property type="protein sequence ID" value="RTY36920.1"/>
    <property type="molecule type" value="Genomic_DNA"/>
</dbReference>
<comment type="similarity">
    <text evidence="13">Belongs to the AccD/PCCB family.</text>
</comment>
<comment type="pathway">
    <text evidence="13">Lipid metabolism; malonyl-CoA biosynthesis; malonyl-CoA from acetyl-CoA: step 1/1.</text>
</comment>
<keyword evidence="9 13" id="KW-0067">ATP-binding</keyword>
<comment type="cofactor">
    <cofactor evidence="13">
        <name>Zn(2+)</name>
        <dbReference type="ChEBI" id="CHEBI:29105"/>
    </cofactor>
    <text evidence="13">Binds 1 zinc ion per subunit.</text>
</comment>
<proteinExistence type="inferred from homology"/>
<gene>
    <name evidence="13" type="primary">accD</name>
    <name evidence="17" type="ORF">EKD02_07295</name>
    <name evidence="15" type="ORF">FP507_02230</name>
    <name evidence="16" type="ORF">GJ685_07745</name>
</gene>
<evidence type="ECO:0000256" key="10">
    <source>
        <dbReference type="ARBA" id="ARBA00023098"/>
    </source>
</evidence>
<sequence length="281" mass="31229">MAWFKRVTPSIRTTDKRDTPEGLWAKCDSCGAMLHKKQLEDNLFTCPQCAHHFRIAPYKYFSLLFDEGECTEFDQNLRAADPLSFTDTKHYPDRVHDTIEKSGKTEAVRNAYGKCEGADLVVSAMDFGFIGGSMGSVVGEKIARAADRAIQLDAPLLVISQSGGARMMEGAFSLMQMAKTAARLTRLGEKKLPFISLMTDPTMGGISASFAMLGDLNISEPKALIGFAGPRVIRDTIKRDLPEGFQRAEFLLEHGFVDMIVHRKELKQRLAKTLAMMRVEV</sequence>
<dbReference type="HAMAP" id="MF_01395">
    <property type="entry name" value="AcetylCoA_CT_beta"/>
    <property type="match status" value="1"/>
</dbReference>
<reference evidence="17 18" key="1">
    <citation type="submission" date="2018-12" db="EMBL/GenBank/DDBJ databases">
        <authorList>
            <person name="Lunina O.N."/>
            <person name="Grouzdev D.S."/>
            <person name="Gorlenko V.M."/>
            <person name="Savvichev A.S."/>
        </authorList>
    </citation>
    <scope>NUCLEOTIDE SEQUENCE [LARGE SCALE GENOMIC DNA]</scope>
    <source>
        <strain evidence="17 18">BrKhr-17</strain>
    </source>
</reference>
<dbReference type="PANTHER" id="PTHR42995">
    <property type="entry name" value="ACETYL-COENZYME A CARBOXYLASE CARBOXYL TRANSFERASE SUBUNIT BETA, CHLOROPLASTIC"/>
    <property type="match status" value="1"/>
</dbReference>
<evidence type="ECO:0000256" key="7">
    <source>
        <dbReference type="ARBA" id="ARBA00022832"/>
    </source>
</evidence>
<keyword evidence="20" id="KW-1185">Reference proteome</keyword>
<keyword evidence="2 13" id="KW-0444">Lipid biosynthesis</keyword>
<dbReference type="UniPathway" id="UPA00655">
    <property type="reaction ID" value="UER00711"/>
</dbReference>
<dbReference type="SUPFAM" id="SSF52096">
    <property type="entry name" value="ClpP/crotonase"/>
    <property type="match status" value="1"/>
</dbReference>
<evidence type="ECO:0000256" key="12">
    <source>
        <dbReference type="ARBA" id="ARBA00025280"/>
    </source>
</evidence>
<dbReference type="Proteomes" id="UP000327458">
    <property type="component" value="Unassembled WGS sequence"/>
</dbReference>
<feature type="binding site" evidence="13">
    <location>
        <position position="49"/>
    </location>
    <ligand>
        <name>Zn(2+)</name>
        <dbReference type="ChEBI" id="CHEBI:29105"/>
    </ligand>
</feature>
<feature type="binding site" evidence="13">
    <location>
        <position position="46"/>
    </location>
    <ligand>
        <name>Zn(2+)</name>
        <dbReference type="ChEBI" id="CHEBI:29105"/>
    </ligand>
</feature>
<keyword evidence="17" id="KW-0436">Ligase</keyword>
<evidence type="ECO:0000256" key="5">
    <source>
        <dbReference type="ARBA" id="ARBA00022741"/>
    </source>
</evidence>
<evidence type="ECO:0000313" key="15">
    <source>
        <dbReference type="EMBL" id="KAA6232050.1"/>
    </source>
</evidence>
<dbReference type="RefSeq" id="WP_126341739.1">
    <property type="nucleotide sequence ID" value="NZ_RXYJ01000003.1"/>
</dbReference>
<dbReference type="InterPro" id="IPR011762">
    <property type="entry name" value="COA_CT_N"/>
</dbReference>
<feature type="binding site" evidence="13">
    <location>
        <position position="30"/>
    </location>
    <ligand>
        <name>Zn(2+)</name>
        <dbReference type="ChEBI" id="CHEBI:29105"/>
    </ligand>
</feature>
<comment type="subunit">
    <text evidence="13">Acetyl-CoA carboxylase is a heterohexamer composed of biotin carboxyl carrier protein (AccB), biotin carboxylase (AccC) and two subunits each of ACCase subunit alpha (AccA) and ACCase subunit beta (AccD).</text>
</comment>
<dbReference type="Proteomes" id="UP000489351">
    <property type="component" value="Unassembled WGS sequence"/>
</dbReference>
<comment type="caution">
    <text evidence="17">The sequence shown here is derived from an EMBL/GenBank/DDBJ whole genome shotgun (WGS) entry which is preliminary data.</text>
</comment>